<accession>A0A8J3DH29</accession>
<feature type="region of interest" description="Disordered" evidence="7">
    <location>
        <begin position="484"/>
        <end position="530"/>
    </location>
</feature>
<dbReference type="RefSeq" id="WP_189514055.1">
    <property type="nucleotide sequence ID" value="NZ_BMXG01000009.1"/>
</dbReference>
<dbReference type="EMBL" id="BMXG01000009">
    <property type="protein sequence ID" value="GHC01171.1"/>
    <property type="molecule type" value="Genomic_DNA"/>
</dbReference>
<dbReference type="Gene3D" id="3.30.70.100">
    <property type="match status" value="1"/>
</dbReference>
<feature type="transmembrane region" description="Helical" evidence="8">
    <location>
        <begin position="175"/>
        <end position="198"/>
    </location>
</feature>
<evidence type="ECO:0000259" key="10">
    <source>
        <dbReference type="Pfam" id="PF00924"/>
    </source>
</evidence>
<evidence type="ECO:0000256" key="6">
    <source>
        <dbReference type="ARBA" id="ARBA00023136"/>
    </source>
</evidence>
<dbReference type="Gene3D" id="1.10.287.1260">
    <property type="match status" value="1"/>
</dbReference>
<dbReference type="InterPro" id="IPR049142">
    <property type="entry name" value="MS_channel_1st"/>
</dbReference>
<evidence type="ECO:0000256" key="3">
    <source>
        <dbReference type="ARBA" id="ARBA00022475"/>
    </source>
</evidence>
<feature type="chain" id="PRO_5035271185" description="Mechanosensitive ion channel family protein" evidence="9">
    <location>
        <begin position="25"/>
        <end position="530"/>
    </location>
</feature>
<feature type="transmembrane region" description="Helical" evidence="8">
    <location>
        <begin position="132"/>
        <end position="154"/>
    </location>
</feature>
<dbReference type="PANTHER" id="PTHR43634:SF2">
    <property type="entry name" value="LOW CONDUCTANCE MECHANOSENSITIVE CHANNEL YNAI"/>
    <property type="match status" value="1"/>
</dbReference>
<evidence type="ECO:0000313" key="13">
    <source>
        <dbReference type="EMBL" id="GHC01171.1"/>
    </source>
</evidence>
<dbReference type="Pfam" id="PF00924">
    <property type="entry name" value="MS_channel_2nd"/>
    <property type="match status" value="1"/>
</dbReference>
<evidence type="ECO:0008006" key="15">
    <source>
        <dbReference type="Google" id="ProtNLM"/>
    </source>
</evidence>
<feature type="transmembrane region" description="Helical" evidence="8">
    <location>
        <begin position="244"/>
        <end position="267"/>
    </location>
</feature>
<dbReference type="PANTHER" id="PTHR43634">
    <property type="entry name" value="OW CONDUCTANCE MECHANOSENSITIVE CHANNEL"/>
    <property type="match status" value="1"/>
</dbReference>
<dbReference type="GO" id="GO:0008381">
    <property type="term" value="F:mechanosensitive monoatomic ion channel activity"/>
    <property type="evidence" value="ECO:0007669"/>
    <property type="project" value="UniProtKB-ARBA"/>
</dbReference>
<keyword evidence="6 8" id="KW-0472">Membrane</keyword>
<dbReference type="Pfam" id="PF21088">
    <property type="entry name" value="MS_channel_1st"/>
    <property type="match status" value="1"/>
</dbReference>
<dbReference type="Proteomes" id="UP000642829">
    <property type="component" value="Unassembled WGS sequence"/>
</dbReference>
<proteinExistence type="inferred from homology"/>
<feature type="domain" description="Mechanosensitive ion channel transmembrane helices 2/3" evidence="12">
    <location>
        <begin position="253"/>
        <end position="294"/>
    </location>
</feature>
<gene>
    <name evidence="13" type="ORF">GCM10007047_17010</name>
</gene>
<dbReference type="SUPFAM" id="SSF82861">
    <property type="entry name" value="Mechanosensitive channel protein MscS (YggB), transmembrane region"/>
    <property type="match status" value="1"/>
</dbReference>
<dbReference type="InterPro" id="IPR010920">
    <property type="entry name" value="LSM_dom_sf"/>
</dbReference>
<keyword evidence="3" id="KW-1003">Cell membrane</keyword>
<evidence type="ECO:0000256" key="2">
    <source>
        <dbReference type="ARBA" id="ARBA00008017"/>
    </source>
</evidence>
<keyword evidence="9" id="KW-0732">Signal</keyword>
<comment type="caution">
    <text evidence="13">The sequence shown here is derived from an EMBL/GenBank/DDBJ whole genome shotgun (WGS) entry which is preliminary data.</text>
</comment>
<feature type="transmembrane region" description="Helical" evidence="8">
    <location>
        <begin position="273"/>
        <end position="292"/>
    </location>
</feature>
<comment type="subcellular location">
    <subcellularLocation>
        <location evidence="1">Cell membrane</location>
        <topology evidence="1">Multi-pass membrane protein</topology>
    </subcellularLocation>
</comment>
<evidence type="ECO:0000313" key="14">
    <source>
        <dbReference type="Proteomes" id="UP000642829"/>
    </source>
</evidence>
<dbReference type="InterPro" id="IPR049278">
    <property type="entry name" value="MS_channel_C"/>
</dbReference>
<dbReference type="InterPro" id="IPR045042">
    <property type="entry name" value="YnaI-like"/>
</dbReference>
<dbReference type="SUPFAM" id="SSF82689">
    <property type="entry name" value="Mechanosensitive channel protein MscS (YggB), C-terminal domain"/>
    <property type="match status" value="1"/>
</dbReference>
<keyword evidence="5 8" id="KW-1133">Transmembrane helix</keyword>
<feature type="signal peptide" evidence="9">
    <location>
        <begin position="1"/>
        <end position="24"/>
    </location>
</feature>
<organism evidence="13 14">
    <name type="scientific">Cerasicoccus arenae</name>
    <dbReference type="NCBI Taxonomy" id="424488"/>
    <lineage>
        <taxon>Bacteria</taxon>
        <taxon>Pseudomonadati</taxon>
        <taxon>Verrucomicrobiota</taxon>
        <taxon>Opitutia</taxon>
        <taxon>Puniceicoccales</taxon>
        <taxon>Cerasicoccaceae</taxon>
        <taxon>Cerasicoccus</taxon>
    </lineage>
</organism>
<evidence type="ECO:0000256" key="9">
    <source>
        <dbReference type="SAM" id="SignalP"/>
    </source>
</evidence>
<protein>
    <recommendedName>
        <fullName evidence="15">Mechanosensitive ion channel family protein</fullName>
    </recommendedName>
</protein>
<evidence type="ECO:0000259" key="11">
    <source>
        <dbReference type="Pfam" id="PF21082"/>
    </source>
</evidence>
<evidence type="ECO:0000256" key="4">
    <source>
        <dbReference type="ARBA" id="ARBA00022692"/>
    </source>
</evidence>
<dbReference type="Pfam" id="PF21082">
    <property type="entry name" value="MS_channel_3rd"/>
    <property type="match status" value="1"/>
</dbReference>
<feature type="domain" description="Mechanosensitive ion channel MscS" evidence="10">
    <location>
        <begin position="295"/>
        <end position="363"/>
    </location>
</feature>
<dbReference type="Gene3D" id="2.30.30.60">
    <property type="match status" value="1"/>
</dbReference>
<dbReference type="AlphaFoldDB" id="A0A8J3DH29"/>
<reference evidence="13" key="1">
    <citation type="journal article" date="2014" name="Int. J. Syst. Evol. Microbiol.">
        <title>Complete genome sequence of Corynebacterium casei LMG S-19264T (=DSM 44701T), isolated from a smear-ripened cheese.</title>
        <authorList>
            <consortium name="US DOE Joint Genome Institute (JGI-PGF)"/>
            <person name="Walter F."/>
            <person name="Albersmeier A."/>
            <person name="Kalinowski J."/>
            <person name="Ruckert C."/>
        </authorList>
    </citation>
    <scope>NUCLEOTIDE SEQUENCE</scope>
    <source>
        <strain evidence="13">KCTC 12870</strain>
    </source>
</reference>
<dbReference type="InterPro" id="IPR011014">
    <property type="entry name" value="MscS_channel_TM-2"/>
</dbReference>
<sequence>MRKFISFVLLIATLIAWFSVVSTAQESQSAPEQPAQSPPPPDKKTTSPIEALIAPDTAEKTVVSTDVPAEATQPTAIDEASDLLGGSVDDLGKSLKASVRDFANEAVEATGFRREIKVFLNYQFGSFRVKDLLLSFTILLLAMLTRNFLTRVIFRRIKALAKKTSFEHDDALLAVLEKPVSLFLLVLGINLAILALPLTPVIDGLLQDLFRGGSMLIVVWALVRTTDVLTNAFSGSLQERGSALYGFIPTINKTLKIFIVIVGMLLVIDNLGYNVGGILATLGLGGAAIAFASQDTIKNLFGTFMIMLDRPFKVGDWIIVGDKVDGDVESIGLRSTKVRTWPKTVISIPNGVLANEYINNWTRMPKRRVKQVIGITYEATADDMDALVFDIREILGSDEGVNQEFILVNFTDFGNSSLDILVYYFTLSTKWLEYMDVRQRVNCKIMRAIQKRGLSVAFPTRTLYLDGQVARRMAQVDYEDRWSDQVSKGGLGGGRPADTGFDPNRPPGQLGGGDSGDGRLPGDWGPDMPM</sequence>
<evidence type="ECO:0000256" key="7">
    <source>
        <dbReference type="SAM" id="MobiDB-lite"/>
    </source>
</evidence>
<dbReference type="GO" id="GO:0005886">
    <property type="term" value="C:plasma membrane"/>
    <property type="evidence" value="ECO:0007669"/>
    <property type="project" value="UniProtKB-SubCell"/>
</dbReference>
<evidence type="ECO:0000256" key="8">
    <source>
        <dbReference type="SAM" id="Phobius"/>
    </source>
</evidence>
<evidence type="ECO:0000259" key="12">
    <source>
        <dbReference type="Pfam" id="PF21088"/>
    </source>
</evidence>
<name>A0A8J3DH29_9BACT</name>
<feature type="region of interest" description="Disordered" evidence="7">
    <location>
        <begin position="28"/>
        <end position="47"/>
    </location>
</feature>
<comment type="similarity">
    <text evidence="2">Belongs to the MscS (TC 1.A.23) family.</text>
</comment>
<evidence type="ECO:0000256" key="1">
    <source>
        <dbReference type="ARBA" id="ARBA00004651"/>
    </source>
</evidence>
<dbReference type="InterPro" id="IPR011066">
    <property type="entry name" value="MscS_channel_C_sf"/>
</dbReference>
<dbReference type="SUPFAM" id="SSF50182">
    <property type="entry name" value="Sm-like ribonucleoproteins"/>
    <property type="match status" value="1"/>
</dbReference>
<evidence type="ECO:0000256" key="5">
    <source>
        <dbReference type="ARBA" id="ARBA00022989"/>
    </source>
</evidence>
<reference evidence="13" key="2">
    <citation type="submission" date="2020-09" db="EMBL/GenBank/DDBJ databases">
        <authorList>
            <person name="Sun Q."/>
            <person name="Kim S."/>
        </authorList>
    </citation>
    <scope>NUCLEOTIDE SEQUENCE</scope>
    <source>
        <strain evidence="13">KCTC 12870</strain>
    </source>
</reference>
<dbReference type="InterPro" id="IPR023408">
    <property type="entry name" value="MscS_beta-dom_sf"/>
</dbReference>
<dbReference type="InterPro" id="IPR006685">
    <property type="entry name" value="MscS_channel_2nd"/>
</dbReference>
<keyword evidence="4 8" id="KW-0812">Transmembrane</keyword>
<keyword evidence="14" id="KW-1185">Reference proteome</keyword>
<feature type="domain" description="Mechanosensitive ion channel MscS C-terminal" evidence="11">
    <location>
        <begin position="371"/>
        <end position="455"/>
    </location>
</feature>